<evidence type="ECO:0000313" key="4">
    <source>
        <dbReference type="Proteomes" id="UP000221222"/>
    </source>
</evidence>
<sequence length="78" mass="8964">MKKVVLFICIIMSLFGYLFSCFLAKIGGDLPLVMTKESYKYIFLNPLAISFSLIGFFIGVILCLLIIKIINKFRYEVK</sequence>
<dbReference type="EMBL" id="NXFY01000010">
    <property type="protein sequence ID" value="PHO17992.1"/>
    <property type="molecule type" value="Genomic_DNA"/>
</dbReference>
<keyword evidence="1" id="KW-0812">Transmembrane</keyword>
<dbReference type="RefSeq" id="WP_099342541.1">
    <property type="nucleotide sequence ID" value="NZ_CP032098.1"/>
</dbReference>
<dbReference type="EMBL" id="CP032098">
    <property type="protein sequence ID" value="AXX93338.1"/>
    <property type="molecule type" value="Genomic_DNA"/>
</dbReference>
<reference evidence="3 4" key="1">
    <citation type="submission" date="2017-09" db="EMBL/GenBank/DDBJ databases">
        <title>Arcobacter canalis sp. nov., a new species isolated from a water canal contaminated with urban sewage.</title>
        <authorList>
            <person name="Perez-Cataluna A."/>
            <person name="Salas-Masso N."/>
            <person name="Figueras M.J."/>
        </authorList>
    </citation>
    <scope>NUCLEOTIDE SEQUENCE [LARGE SCALE GENOMIC DNA]</scope>
    <source>
        <strain evidence="3 4">F98-3</strain>
    </source>
</reference>
<evidence type="ECO:0000313" key="5">
    <source>
        <dbReference type="Proteomes" id="UP000262712"/>
    </source>
</evidence>
<evidence type="ECO:0000313" key="2">
    <source>
        <dbReference type="EMBL" id="AXX93338.1"/>
    </source>
</evidence>
<organism evidence="3 4">
    <name type="scientific">Malaciobacter molluscorum LMG 25693</name>
    <dbReference type="NCBI Taxonomy" id="870501"/>
    <lineage>
        <taxon>Bacteria</taxon>
        <taxon>Pseudomonadati</taxon>
        <taxon>Campylobacterota</taxon>
        <taxon>Epsilonproteobacteria</taxon>
        <taxon>Campylobacterales</taxon>
        <taxon>Arcobacteraceae</taxon>
        <taxon>Malaciobacter</taxon>
    </lineage>
</organism>
<evidence type="ECO:0000256" key="1">
    <source>
        <dbReference type="SAM" id="Phobius"/>
    </source>
</evidence>
<evidence type="ECO:0000313" key="3">
    <source>
        <dbReference type="EMBL" id="PHO17992.1"/>
    </source>
</evidence>
<dbReference type="Proteomes" id="UP000262712">
    <property type="component" value="Chromosome"/>
</dbReference>
<reference evidence="2 5" key="2">
    <citation type="submission" date="2018-08" db="EMBL/GenBank/DDBJ databases">
        <title>Complete genome of the Arcobacter molluscorum type strain LMG 25693.</title>
        <authorList>
            <person name="Miller W.G."/>
            <person name="Yee E."/>
            <person name="Bono J.L."/>
        </authorList>
    </citation>
    <scope>NUCLEOTIDE SEQUENCE [LARGE SCALE GENOMIC DNA]</scope>
    <source>
        <strain evidence="2 5">CECT 7696</strain>
    </source>
</reference>
<keyword evidence="1" id="KW-0472">Membrane</keyword>
<dbReference type="AlphaFoldDB" id="A0A2G1DHL1"/>
<protein>
    <submittedName>
        <fullName evidence="2">Membrane protein</fullName>
    </submittedName>
</protein>
<dbReference type="Proteomes" id="UP000221222">
    <property type="component" value="Unassembled WGS sequence"/>
</dbReference>
<gene>
    <name evidence="2" type="ORF">AMOL_2396</name>
    <name evidence="3" type="ORF">CPU12_07805</name>
</gene>
<keyword evidence="1" id="KW-1133">Transmembrane helix</keyword>
<feature type="transmembrane region" description="Helical" evidence="1">
    <location>
        <begin position="47"/>
        <end position="70"/>
    </location>
</feature>
<proteinExistence type="predicted"/>
<dbReference type="KEGG" id="amol:AMOL_2396"/>
<name>A0A2G1DHL1_9BACT</name>
<keyword evidence="4" id="KW-1185">Reference proteome</keyword>
<accession>A0A2G1DHL1</accession>